<keyword evidence="3" id="KW-1185">Reference proteome</keyword>
<feature type="transmembrane region" description="Helical" evidence="1">
    <location>
        <begin position="255"/>
        <end position="276"/>
    </location>
</feature>
<dbReference type="EMBL" id="JH600070">
    <property type="protein sequence ID" value="EIJ41429.1"/>
    <property type="molecule type" value="Genomic_DNA"/>
</dbReference>
<organism evidence="2 3">
    <name type="scientific">Beggiatoa alba B18LD</name>
    <dbReference type="NCBI Taxonomy" id="395493"/>
    <lineage>
        <taxon>Bacteria</taxon>
        <taxon>Pseudomonadati</taxon>
        <taxon>Pseudomonadota</taxon>
        <taxon>Gammaproteobacteria</taxon>
        <taxon>Thiotrichales</taxon>
        <taxon>Thiotrichaceae</taxon>
        <taxon>Beggiatoa</taxon>
    </lineage>
</organism>
<accession>I3CCT6</accession>
<feature type="transmembrane region" description="Helical" evidence="1">
    <location>
        <begin position="185"/>
        <end position="210"/>
    </location>
</feature>
<protein>
    <submittedName>
        <fullName evidence="2">Uncharacterized protein</fullName>
    </submittedName>
</protein>
<reference evidence="2 3" key="1">
    <citation type="submission" date="2011-11" db="EMBL/GenBank/DDBJ databases">
        <title>Improved High-Quality Draft sequence of Beggiatoa alba B18lD.</title>
        <authorList>
            <consortium name="US DOE Joint Genome Institute"/>
            <person name="Lucas S."/>
            <person name="Han J."/>
            <person name="Lapidus A."/>
            <person name="Cheng J.-F."/>
            <person name="Goodwin L."/>
            <person name="Pitluck S."/>
            <person name="Peters L."/>
            <person name="Mikhailova N."/>
            <person name="Held B."/>
            <person name="Detter J.C."/>
            <person name="Han C."/>
            <person name="Tapia R."/>
            <person name="Land M."/>
            <person name="Hauser L."/>
            <person name="Kyrpides N."/>
            <person name="Ivanova N."/>
            <person name="Pagani I."/>
            <person name="Samuel K."/>
            <person name="Teske A."/>
            <person name="Mueller J."/>
            <person name="Woyke T."/>
        </authorList>
    </citation>
    <scope>NUCLEOTIDE SEQUENCE [LARGE SCALE GENOMIC DNA]</scope>
    <source>
        <strain evidence="2 3">B18LD</strain>
    </source>
</reference>
<gene>
    <name evidence="2" type="ORF">BegalDRAFT_0511</name>
</gene>
<dbReference type="STRING" id="395493.BegalDRAFT_0511"/>
<proteinExistence type="predicted"/>
<dbReference type="AlphaFoldDB" id="I3CCT6"/>
<dbReference type="Proteomes" id="UP000005744">
    <property type="component" value="Unassembled WGS sequence"/>
</dbReference>
<keyword evidence="1" id="KW-1133">Transmembrane helix</keyword>
<evidence type="ECO:0000313" key="2">
    <source>
        <dbReference type="EMBL" id="EIJ41429.1"/>
    </source>
</evidence>
<name>I3CCT6_9GAMM</name>
<sequence length="431" mass="50640">MLKNCLLSLLLASSVIIFNVYFLKGSSITDRFALIGEIAGFEVVDTPYLTNELIDEWVDTWIWGQTAPSHYRILGKLLVLPTYVLGKSYFSHYSIAFYNAFLCWSFISLFLTFFFFYQFVRQLFHEFEPNEQFAQISSIFLALCPPILCAFKFPVHGSPNDFLGYALILIALISLQYKNIFYFSIIMFISIFCRETNFIIVFLFLFFYTAINFKKRLLITALLAMALLTYRLIWYSHYNPLEGAQLNIKYLYESLIFFLLVFTIFWITGVLGYLRLRKQPYLNDVLSALVKAFPYLVVITTTIVLALARMREIRIEFILFFMILPFSIFYLYEIKDNILYLKNKYYLLYLLLLSVVIFKLRVSLMPLRLEEHDNYLLIFNNWYGGLGGGWVNISLIYLFFFLVFFPLCFLPKKTANKTHDINSPASTKATR</sequence>
<feature type="transmembrane region" description="Helical" evidence="1">
    <location>
        <begin position="346"/>
        <end position="369"/>
    </location>
</feature>
<keyword evidence="1" id="KW-0812">Transmembrane</keyword>
<feature type="transmembrane region" description="Helical" evidence="1">
    <location>
        <begin position="162"/>
        <end position="179"/>
    </location>
</feature>
<feature type="transmembrane region" description="Helical" evidence="1">
    <location>
        <begin position="389"/>
        <end position="410"/>
    </location>
</feature>
<evidence type="ECO:0000313" key="3">
    <source>
        <dbReference type="Proteomes" id="UP000005744"/>
    </source>
</evidence>
<dbReference type="HOGENOM" id="CLU_635636_0_0_6"/>
<feature type="transmembrane region" description="Helical" evidence="1">
    <location>
        <begin position="288"/>
        <end position="307"/>
    </location>
</feature>
<evidence type="ECO:0000256" key="1">
    <source>
        <dbReference type="SAM" id="Phobius"/>
    </source>
</evidence>
<feature type="transmembrane region" description="Helical" evidence="1">
    <location>
        <begin position="96"/>
        <end position="120"/>
    </location>
</feature>
<feature type="transmembrane region" description="Helical" evidence="1">
    <location>
        <begin position="132"/>
        <end position="150"/>
    </location>
</feature>
<feature type="transmembrane region" description="Helical" evidence="1">
    <location>
        <begin position="6"/>
        <end position="23"/>
    </location>
</feature>
<keyword evidence="1" id="KW-0472">Membrane</keyword>
<feature type="transmembrane region" description="Helical" evidence="1">
    <location>
        <begin position="313"/>
        <end position="334"/>
    </location>
</feature>
<dbReference type="RefSeq" id="WP_002683360.1">
    <property type="nucleotide sequence ID" value="NZ_JH600070.1"/>
</dbReference>
<feature type="transmembrane region" description="Helical" evidence="1">
    <location>
        <begin position="217"/>
        <end position="235"/>
    </location>
</feature>